<proteinExistence type="predicted"/>
<name>A0A383AG25_9ZZZZ</name>
<dbReference type="Gene3D" id="3.30.930.10">
    <property type="entry name" value="Bira Bifunctional Protein, Domain 2"/>
    <property type="match status" value="1"/>
</dbReference>
<dbReference type="GO" id="GO:0006426">
    <property type="term" value="P:glycyl-tRNA aminoacylation"/>
    <property type="evidence" value="ECO:0007669"/>
    <property type="project" value="TreeGrafter"/>
</dbReference>
<evidence type="ECO:0008006" key="2">
    <source>
        <dbReference type="Google" id="ProtNLM"/>
    </source>
</evidence>
<dbReference type="AlphaFoldDB" id="A0A383AG25"/>
<reference evidence="1" key="1">
    <citation type="submission" date="2018-05" db="EMBL/GenBank/DDBJ databases">
        <authorList>
            <person name="Lanie J.A."/>
            <person name="Ng W.-L."/>
            <person name="Kazmierczak K.M."/>
            <person name="Andrzejewski T.M."/>
            <person name="Davidsen T.M."/>
            <person name="Wayne K.J."/>
            <person name="Tettelin H."/>
            <person name="Glass J.I."/>
            <person name="Rusch D."/>
            <person name="Podicherti R."/>
            <person name="Tsui H.-C.T."/>
            <person name="Winkler M.E."/>
        </authorList>
    </citation>
    <scope>NUCLEOTIDE SEQUENCE</scope>
</reference>
<evidence type="ECO:0000313" key="1">
    <source>
        <dbReference type="EMBL" id="SVE06543.1"/>
    </source>
</evidence>
<dbReference type="EMBL" id="UINC01191752">
    <property type="protein sequence ID" value="SVE06543.1"/>
    <property type="molecule type" value="Genomic_DNA"/>
</dbReference>
<dbReference type="InterPro" id="IPR027031">
    <property type="entry name" value="Gly-tRNA_synthase/POLG2"/>
</dbReference>
<protein>
    <recommendedName>
        <fullName evidence="2">Glycine--tRNA ligase</fullName>
    </recommendedName>
</protein>
<dbReference type="SUPFAM" id="SSF55681">
    <property type="entry name" value="Class II aaRS and biotin synthetases"/>
    <property type="match status" value="1"/>
</dbReference>
<dbReference type="GO" id="GO:0005737">
    <property type="term" value="C:cytoplasm"/>
    <property type="evidence" value="ECO:0007669"/>
    <property type="project" value="TreeGrafter"/>
</dbReference>
<gene>
    <name evidence="1" type="ORF">METZ01_LOCUS459397</name>
</gene>
<dbReference type="InterPro" id="IPR045864">
    <property type="entry name" value="aa-tRNA-synth_II/BPL/LPL"/>
</dbReference>
<dbReference type="PANTHER" id="PTHR10745:SF8">
    <property type="entry name" value="DNA POLYMERASE SUBUNIT GAMMA-2, MITOCHONDRIAL"/>
    <property type="match status" value="1"/>
</dbReference>
<dbReference type="GO" id="GO:0004820">
    <property type="term" value="F:glycine-tRNA ligase activity"/>
    <property type="evidence" value="ECO:0007669"/>
    <property type="project" value="TreeGrafter"/>
</dbReference>
<feature type="non-terminal residue" evidence="1">
    <location>
        <position position="63"/>
    </location>
</feature>
<accession>A0A383AG25</accession>
<organism evidence="1">
    <name type="scientific">marine metagenome</name>
    <dbReference type="NCBI Taxonomy" id="408172"/>
    <lineage>
        <taxon>unclassified sequences</taxon>
        <taxon>metagenomes</taxon>
        <taxon>ecological metagenomes</taxon>
    </lineage>
</organism>
<dbReference type="PANTHER" id="PTHR10745">
    <property type="entry name" value="GLYCYL-TRNA SYNTHETASE/DNA POLYMERASE SUBUNIT GAMMA-2"/>
    <property type="match status" value="1"/>
</dbReference>
<sequence length="63" mass="7116">MNDSSLMGKITSLAKRRGFVFQSSEIYGGAGAVWDFGPLGNELKRNVKEQWWSAMVHRRADVE</sequence>